<feature type="non-terminal residue" evidence="5">
    <location>
        <position position="1"/>
    </location>
</feature>
<evidence type="ECO:0000256" key="4">
    <source>
        <dbReference type="PROSITE-ProRule" id="PRU01201"/>
    </source>
</evidence>
<evidence type="ECO:0000256" key="3">
    <source>
        <dbReference type="ARBA" id="ARBA00023180"/>
    </source>
</evidence>
<dbReference type="Pfam" id="PF16184">
    <property type="entry name" value="Cadherin_3"/>
    <property type="match status" value="2"/>
</dbReference>
<evidence type="ECO:0008006" key="6">
    <source>
        <dbReference type="Google" id="ProtNLM"/>
    </source>
</evidence>
<dbReference type="AlphaFoldDB" id="A0A1B6HDZ2"/>
<dbReference type="GO" id="GO:0009653">
    <property type="term" value="P:anatomical structure morphogenesis"/>
    <property type="evidence" value="ECO:0007669"/>
    <property type="project" value="TreeGrafter"/>
</dbReference>
<protein>
    <recommendedName>
        <fullName evidence="6">Cadherin domain-containing protein</fullName>
    </recommendedName>
</protein>
<gene>
    <name evidence="5" type="ORF">g.57769</name>
</gene>
<evidence type="ECO:0000256" key="2">
    <source>
        <dbReference type="ARBA" id="ARBA00022737"/>
    </source>
</evidence>
<dbReference type="InterPro" id="IPR039005">
    <property type="entry name" value="CSPG_rpt"/>
</dbReference>
<dbReference type="PROSITE" id="PS51854">
    <property type="entry name" value="CSPG"/>
    <property type="match status" value="1"/>
</dbReference>
<name>A0A1B6HDZ2_9HEMI</name>
<keyword evidence="2" id="KW-0677">Repeat</keyword>
<reference evidence="5" key="1">
    <citation type="submission" date="2015-11" db="EMBL/GenBank/DDBJ databases">
        <title>De novo transcriptome assembly of four potential Pierce s Disease insect vectors from Arizona vineyards.</title>
        <authorList>
            <person name="Tassone E.E."/>
        </authorList>
    </citation>
    <scope>NUCLEOTIDE SEQUENCE</scope>
</reference>
<keyword evidence="3" id="KW-0325">Glycoprotein</keyword>
<feature type="repeat" description="CSPG" evidence="4">
    <location>
        <begin position="1"/>
        <end position="64"/>
    </location>
</feature>
<organism evidence="5">
    <name type="scientific">Homalodisca liturata</name>
    <dbReference type="NCBI Taxonomy" id="320908"/>
    <lineage>
        <taxon>Eukaryota</taxon>
        <taxon>Metazoa</taxon>
        <taxon>Ecdysozoa</taxon>
        <taxon>Arthropoda</taxon>
        <taxon>Hexapoda</taxon>
        <taxon>Insecta</taxon>
        <taxon>Pterygota</taxon>
        <taxon>Neoptera</taxon>
        <taxon>Paraneoptera</taxon>
        <taxon>Hemiptera</taxon>
        <taxon>Auchenorrhyncha</taxon>
        <taxon>Membracoidea</taxon>
        <taxon>Cicadellidae</taxon>
        <taxon>Cicadellinae</taxon>
        <taxon>Proconiini</taxon>
        <taxon>Homalodisca</taxon>
    </lineage>
</organism>
<dbReference type="PANTHER" id="PTHR45739:SF12">
    <property type="entry name" value="CHONDROITIN SULFATE PROTEOGLYCAN 4-LIKE ISOFORM X2"/>
    <property type="match status" value="1"/>
</dbReference>
<dbReference type="EMBL" id="GECU01034875">
    <property type="protein sequence ID" value="JAS72831.1"/>
    <property type="molecule type" value="Transcribed_RNA"/>
</dbReference>
<accession>A0A1B6HDZ2</accession>
<proteinExistence type="predicted"/>
<dbReference type="InterPro" id="IPR051561">
    <property type="entry name" value="FRAS1_ECM"/>
</dbReference>
<keyword evidence="1" id="KW-0732">Signal</keyword>
<evidence type="ECO:0000313" key="5">
    <source>
        <dbReference type="EMBL" id="JAS72831.1"/>
    </source>
</evidence>
<feature type="non-terminal residue" evidence="5">
    <location>
        <position position="158"/>
    </location>
</feature>
<sequence>GLSSLEYELTHALAHGWLDVLLQDGSLGRPNASLFTAQEVGQHRVRYTHDGSETRSDLLQFVAVSTREEDFLYVGELEISVNLTNDNAPVRVVDRVFRVVQDGARLLTGQDLRYVDADIDCTTADILYTRKDISNGGIYSADNPATPLYQFTQEDLDA</sequence>
<evidence type="ECO:0000256" key="1">
    <source>
        <dbReference type="ARBA" id="ARBA00022729"/>
    </source>
</evidence>
<dbReference type="PANTHER" id="PTHR45739">
    <property type="entry name" value="MATRIX PROTEIN, PUTATIVE-RELATED"/>
    <property type="match status" value="1"/>
</dbReference>